<dbReference type="GO" id="GO:0003677">
    <property type="term" value="F:DNA binding"/>
    <property type="evidence" value="ECO:0007669"/>
    <property type="project" value="UniProtKB-KW"/>
</dbReference>
<evidence type="ECO:0000256" key="3">
    <source>
        <dbReference type="ARBA" id="ARBA00023163"/>
    </source>
</evidence>
<keyword evidence="2" id="KW-0238">DNA-binding</keyword>
<dbReference type="EMBL" id="QFPX01000037">
    <property type="protein sequence ID" value="PZQ50555.1"/>
    <property type="molecule type" value="Genomic_DNA"/>
</dbReference>
<dbReference type="Proteomes" id="UP000249082">
    <property type="component" value="Unassembled WGS sequence"/>
</dbReference>
<accession>A0A2W5NID6</accession>
<evidence type="ECO:0000313" key="5">
    <source>
        <dbReference type="EMBL" id="PZQ50555.1"/>
    </source>
</evidence>
<dbReference type="GO" id="GO:0003700">
    <property type="term" value="F:DNA-binding transcription factor activity"/>
    <property type="evidence" value="ECO:0007669"/>
    <property type="project" value="InterPro"/>
</dbReference>
<dbReference type="InterPro" id="IPR000524">
    <property type="entry name" value="Tscrpt_reg_HTH_GntR"/>
</dbReference>
<dbReference type="SMART" id="SM00345">
    <property type="entry name" value="HTH_GNTR"/>
    <property type="match status" value="1"/>
</dbReference>
<comment type="caution">
    <text evidence="5">The sequence shown here is derived from an EMBL/GenBank/DDBJ whole genome shotgun (WGS) entry which is preliminary data.</text>
</comment>
<evidence type="ECO:0000256" key="1">
    <source>
        <dbReference type="ARBA" id="ARBA00023015"/>
    </source>
</evidence>
<gene>
    <name evidence="5" type="ORF">DI555_22780</name>
</gene>
<dbReference type="PANTHER" id="PTHR43537:SF5">
    <property type="entry name" value="UXU OPERON TRANSCRIPTIONAL REGULATOR"/>
    <property type="match status" value="1"/>
</dbReference>
<proteinExistence type="predicted"/>
<keyword evidence="3" id="KW-0804">Transcription</keyword>
<dbReference type="AlphaFoldDB" id="A0A2W5NID6"/>
<dbReference type="InterPro" id="IPR036388">
    <property type="entry name" value="WH-like_DNA-bd_sf"/>
</dbReference>
<feature type="domain" description="HTH gntR-type" evidence="4">
    <location>
        <begin position="4"/>
        <end position="71"/>
    </location>
</feature>
<dbReference type="SUPFAM" id="SSF46785">
    <property type="entry name" value="Winged helix' DNA-binding domain"/>
    <property type="match status" value="1"/>
</dbReference>
<name>A0A2W5NID6_9SPHN</name>
<evidence type="ECO:0000256" key="2">
    <source>
        <dbReference type="ARBA" id="ARBA00023125"/>
    </source>
</evidence>
<dbReference type="Gene3D" id="1.10.10.10">
    <property type="entry name" value="Winged helix-like DNA-binding domain superfamily/Winged helix DNA-binding domain"/>
    <property type="match status" value="1"/>
</dbReference>
<evidence type="ECO:0000259" key="4">
    <source>
        <dbReference type="PROSITE" id="PS50949"/>
    </source>
</evidence>
<organism evidence="5 6">
    <name type="scientific">Novosphingobium pentaromativorans</name>
    <dbReference type="NCBI Taxonomy" id="205844"/>
    <lineage>
        <taxon>Bacteria</taxon>
        <taxon>Pseudomonadati</taxon>
        <taxon>Pseudomonadota</taxon>
        <taxon>Alphaproteobacteria</taxon>
        <taxon>Sphingomonadales</taxon>
        <taxon>Sphingomonadaceae</taxon>
        <taxon>Novosphingobium</taxon>
    </lineage>
</organism>
<protein>
    <recommendedName>
        <fullName evidence="4">HTH gntR-type domain-containing protein</fullName>
    </recommendedName>
</protein>
<dbReference type="PROSITE" id="PS50949">
    <property type="entry name" value="HTH_GNTR"/>
    <property type="match status" value="1"/>
</dbReference>
<evidence type="ECO:0000313" key="6">
    <source>
        <dbReference type="Proteomes" id="UP000249082"/>
    </source>
</evidence>
<dbReference type="InterPro" id="IPR036390">
    <property type="entry name" value="WH_DNA-bd_sf"/>
</dbReference>
<reference evidence="5 6" key="1">
    <citation type="submission" date="2017-08" db="EMBL/GenBank/DDBJ databases">
        <title>Infants hospitalized years apart are colonized by the same room-sourced microbial strains.</title>
        <authorList>
            <person name="Brooks B."/>
            <person name="Olm M.R."/>
            <person name="Firek B.A."/>
            <person name="Baker R."/>
            <person name="Thomas B.C."/>
            <person name="Morowitz M.J."/>
            <person name="Banfield J.F."/>
        </authorList>
    </citation>
    <scope>NUCLEOTIDE SEQUENCE [LARGE SCALE GENOMIC DNA]</scope>
    <source>
        <strain evidence="5">S2_005_002_R2_33</strain>
    </source>
</reference>
<sequence>MNAGPRSRQAYDDLKRLLLSGTIPPGERLDPARLAEDLVSGLTPIREGLLRLAGERLVEMRLNTGFHLPVMTETILIDLYRLHFELLRLVLTATGSREPTLPISTLPISMPAAPYAESAAALFLAIADSSQRPELFAQFVTINNRLASARAAEAILFSDVIEELKSINDVKYETRNACIRNLRTYHSRRIANVRELVSEIYNKN</sequence>
<dbReference type="PANTHER" id="PTHR43537">
    <property type="entry name" value="TRANSCRIPTIONAL REGULATOR, GNTR FAMILY"/>
    <property type="match status" value="1"/>
</dbReference>
<keyword evidence="1" id="KW-0805">Transcription regulation</keyword>
<dbReference type="Pfam" id="PF00392">
    <property type="entry name" value="GntR"/>
    <property type="match status" value="1"/>
</dbReference>